<reference evidence="2 3" key="1">
    <citation type="journal article" date="2014" name="Nat. Commun.">
        <title>Klebsormidium flaccidum genome reveals primary factors for plant terrestrial adaptation.</title>
        <authorList>
            <person name="Hori K."/>
            <person name="Maruyama F."/>
            <person name="Fujisawa T."/>
            <person name="Togashi T."/>
            <person name="Yamamoto N."/>
            <person name="Seo M."/>
            <person name="Sato S."/>
            <person name="Yamada T."/>
            <person name="Mori H."/>
            <person name="Tajima N."/>
            <person name="Moriyama T."/>
            <person name="Ikeuchi M."/>
            <person name="Watanabe M."/>
            <person name="Wada H."/>
            <person name="Kobayashi K."/>
            <person name="Saito M."/>
            <person name="Masuda T."/>
            <person name="Sasaki-Sekimoto Y."/>
            <person name="Mashiguchi K."/>
            <person name="Awai K."/>
            <person name="Shimojima M."/>
            <person name="Masuda S."/>
            <person name="Iwai M."/>
            <person name="Nobusawa T."/>
            <person name="Narise T."/>
            <person name="Kondo S."/>
            <person name="Saito H."/>
            <person name="Sato R."/>
            <person name="Murakawa M."/>
            <person name="Ihara Y."/>
            <person name="Oshima-Yamada Y."/>
            <person name="Ohtaka K."/>
            <person name="Satoh M."/>
            <person name="Sonobe K."/>
            <person name="Ishii M."/>
            <person name="Ohtani R."/>
            <person name="Kanamori-Sato M."/>
            <person name="Honoki R."/>
            <person name="Miyazaki D."/>
            <person name="Mochizuki H."/>
            <person name="Umetsu J."/>
            <person name="Higashi K."/>
            <person name="Shibata D."/>
            <person name="Kamiya Y."/>
            <person name="Sato N."/>
            <person name="Nakamura Y."/>
            <person name="Tabata S."/>
            <person name="Ida S."/>
            <person name="Kurokawa K."/>
            <person name="Ohta H."/>
        </authorList>
    </citation>
    <scope>NUCLEOTIDE SEQUENCE [LARGE SCALE GENOMIC DNA]</scope>
    <source>
        <strain evidence="2 3">NIES-2285</strain>
    </source>
</reference>
<dbReference type="AlphaFoldDB" id="A0A1Y1IP51"/>
<dbReference type="OrthoDB" id="2364732at2759"/>
<feature type="region of interest" description="Disordered" evidence="1">
    <location>
        <begin position="1"/>
        <end position="86"/>
    </location>
</feature>
<dbReference type="EMBL" id="DF237985">
    <property type="protein sequence ID" value="GAQ92514.1"/>
    <property type="molecule type" value="Genomic_DNA"/>
</dbReference>
<feature type="compositionally biased region" description="Polar residues" evidence="1">
    <location>
        <begin position="75"/>
        <end position="85"/>
    </location>
</feature>
<feature type="compositionally biased region" description="Polar residues" evidence="1">
    <location>
        <begin position="641"/>
        <end position="666"/>
    </location>
</feature>
<dbReference type="Proteomes" id="UP000054558">
    <property type="component" value="Unassembled WGS sequence"/>
</dbReference>
<feature type="compositionally biased region" description="Polar residues" evidence="1">
    <location>
        <begin position="21"/>
        <end position="35"/>
    </location>
</feature>
<feature type="region of interest" description="Disordered" evidence="1">
    <location>
        <begin position="389"/>
        <end position="413"/>
    </location>
</feature>
<evidence type="ECO:0000313" key="2">
    <source>
        <dbReference type="EMBL" id="GAQ92514.1"/>
    </source>
</evidence>
<gene>
    <name evidence="2" type="ORF">KFL_010360020</name>
</gene>
<feature type="region of interest" description="Disordered" evidence="1">
    <location>
        <begin position="637"/>
        <end position="671"/>
    </location>
</feature>
<protein>
    <submittedName>
        <fullName evidence="2">Uncharacterized protein</fullName>
    </submittedName>
</protein>
<accession>A0A1Y1IP51</accession>
<feature type="compositionally biased region" description="Polar residues" evidence="1">
    <location>
        <begin position="392"/>
        <end position="410"/>
    </location>
</feature>
<proteinExistence type="predicted"/>
<evidence type="ECO:0000256" key="1">
    <source>
        <dbReference type="SAM" id="MobiDB-lite"/>
    </source>
</evidence>
<feature type="region of interest" description="Disordered" evidence="1">
    <location>
        <begin position="99"/>
        <end position="122"/>
    </location>
</feature>
<dbReference type="Gene3D" id="3.40.50.300">
    <property type="entry name" value="P-loop containing nucleotide triphosphate hydrolases"/>
    <property type="match status" value="1"/>
</dbReference>
<evidence type="ECO:0000313" key="3">
    <source>
        <dbReference type="Proteomes" id="UP000054558"/>
    </source>
</evidence>
<dbReference type="InterPro" id="IPR027417">
    <property type="entry name" value="P-loop_NTPase"/>
</dbReference>
<sequence length="1046" mass="112978">MAPCDRGVLGISSGSHEQRCHPQSQVVASVASTEGSAAMGAYSDDGRGPCSDPVQFPSAAWQRPQNPVDPAPSDPSISGTSSGIQEQLRLRCRPWDQVVASTDGVQGRDAERDPSAAIDPDSDVGEGLSFLVQIPLSTVGDTVPQPAHWPSTDGVRLEGLDGILEAVSLPQIRALVKSARQQMTVRGQRVLRRSAGGVCRLAREACRPEGLLWTKAAWDGALQAAMSGLEGLVGVPELALVEGFRRVVVSTAAAHMEGLRQRGREGRSGGVRVRVQAARTAKVSSPNRGSKRTGSDCNKQLGARSDPHTLHCHECGATAEFGLRGSKEGVKVKYFCEGHATCSGCFRVDKERRAWAEDWELRGLRALERRLEEELRNLGGASCAMIPPAEQPSASRCDSAPLNESQSSRDGVSMPMSRSLIEKLLHIAGIEQNPGPPSNQATVHIVVKRADTNEGRTYKAPQVCKDVLQDLQEIKGWPKGSLSTFEDGMEVTFLGGNTLQEGEYLYTVSQGAGPTALGESSSGAQVRGEQAGASFDTSVRLVGADSEGINRRRVKGGFFTPRTETVHKILLRVQESGVLILAATPCSGKTSICQLVYQEAKKSPVYDSDSVFYVNCARVGSGGKSFEDVFLDQTGAPFSEASKSPTSSPEKQQRLSGDVSSSNSQVPPRKKKLLILDEVQTTYDRKAPGHSLLWPLPKEVLAAQHDGINILLSASRGSNPSADGLPSTPIHFSEDQRIPLRPRPGFTTLIGTSTSEPALQFTMDEYKQVFDTFCASIGFGGDQPQLQLRTLYIVIEATTERHPGSVLHILDVLKGQSPSNYAGRVGEWAAKTVEFVTSPRLLGTLSGTRAFPNVDELWDDKVALDLIRKVLASGGKEHLHVIRNWSLECAKKAQELVSLNLSTRGGVLGGVLEAHFQFELYSAITSLLPEGFYLSPTVGKIYGLEAYVDFVLHGLGGKWALELLVDGRDLTEHERRFEPNGRYHPMVLGKQIDAWIVVDLRNPSTGKPRRVRGPGVCHVIFDPGYEKATIDFGNGNEQEVILTGRA</sequence>
<feature type="region of interest" description="Disordered" evidence="1">
    <location>
        <begin position="277"/>
        <end position="302"/>
    </location>
</feature>
<name>A0A1Y1IP51_KLENI</name>
<organism evidence="2 3">
    <name type="scientific">Klebsormidium nitens</name>
    <name type="common">Green alga</name>
    <name type="synonym">Ulothrix nitens</name>
    <dbReference type="NCBI Taxonomy" id="105231"/>
    <lineage>
        <taxon>Eukaryota</taxon>
        <taxon>Viridiplantae</taxon>
        <taxon>Streptophyta</taxon>
        <taxon>Klebsormidiophyceae</taxon>
        <taxon>Klebsormidiales</taxon>
        <taxon>Klebsormidiaceae</taxon>
        <taxon>Klebsormidium</taxon>
    </lineage>
</organism>
<keyword evidence="3" id="KW-1185">Reference proteome</keyword>